<reference evidence="4 5" key="1">
    <citation type="journal article" date="2015" name="Genome Biol. Evol.">
        <title>Comparative Genomics of a Bacterivorous Green Alga Reveals Evolutionary Causalities and Consequences of Phago-Mixotrophic Mode of Nutrition.</title>
        <authorList>
            <person name="Burns J.A."/>
            <person name="Paasch A."/>
            <person name="Narechania A."/>
            <person name="Kim E."/>
        </authorList>
    </citation>
    <scope>NUCLEOTIDE SEQUENCE [LARGE SCALE GENOMIC DNA]</scope>
    <source>
        <strain evidence="4 5">PLY_AMNH</strain>
    </source>
</reference>
<evidence type="ECO:0000313" key="4">
    <source>
        <dbReference type="EMBL" id="KAK3259177.1"/>
    </source>
</evidence>
<keyword evidence="5" id="KW-1185">Reference proteome</keyword>
<dbReference type="CDD" id="cd18186">
    <property type="entry name" value="BTB_POZ_ZBTB_KLHL-like"/>
    <property type="match status" value="1"/>
</dbReference>
<evidence type="ECO:0000256" key="2">
    <source>
        <dbReference type="SAM" id="MobiDB-lite"/>
    </source>
</evidence>
<feature type="compositionally biased region" description="Basic and acidic residues" evidence="2">
    <location>
        <begin position="1"/>
        <end position="16"/>
    </location>
</feature>
<dbReference type="InterPro" id="IPR011333">
    <property type="entry name" value="SKP1/BTB/POZ_sf"/>
</dbReference>
<dbReference type="Proteomes" id="UP001190700">
    <property type="component" value="Unassembled WGS sequence"/>
</dbReference>
<evidence type="ECO:0000259" key="3">
    <source>
        <dbReference type="PROSITE" id="PS50097"/>
    </source>
</evidence>
<dbReference type="AlphaFoldDB" id="A0AAE0FG32"/>
<evidence type="ECO:0000256" key="1">
    <source>
        <dbReference type="ARBA" id="ARBA00004906"/>
    </source>
</evidence>
<accession>A0AAE0FG32</accession>
<feature type="region of interest" description="Disordered" evidence="2">
    <location>
        <begin position="1"/>
        <end position="29"/>
    </location>
</feature>
<proteinExistence type="predicted"/>
<dbReference type="InterPro" id="IPR000210">
    <property type="entry name" value="BTB/POZ_dom"/>
</dbReference>
<sequence>MSRAHEKESHKGERTSAPHTGNFTLKPPVKDETDALSDVRVRFAGTARKAAVEFDCHRFVLAQGCAYFRELFRTFPDERVLTLYEVQAEEFEVLLGVLYGQKSLLVCAERVSVTTESFLTCMRMADYVKCEPLISALLDKIDVLISREVTRFFEHRHCYVEEMYALCRDHRVCLTDSTGLRPPQNALLYRMVEHLRECYTTMFDPEKYGVYTYNSEAPKRAWFGEMEAGAMNVSLRRVLSSRFVQFDDLVRIEDPPWMKIFAALIWCDDESKLKETERYISQLPPWDETVDSLNQPRSASLAPKNTLECLNWHMHNNAWMFSEDAALCRLVDVRFIFQKWHTPLVHVSVRIVPKYHGCLHPIWATAEGAECFGRLLIDAHMSIVRREIEARSRRGTRALNV</sequence>
<protein>
    <recommendedName>
        <fullName evidence="3">BTB domain-containing protein</fullName>
    </recommendedName>
</protein>
<comment type="caution">
    <text evidence="4">The sequence shown here is derived from an EMBL/GenBank/DDBJ whole genome shotgun (WGS) entry which is preliminary data.</text>
</comment>
<gene>
    <name evidence="4" type="ORF">CYMTET_31837</name>
</gene>
<organism evidence="4 5">
    <name type="scientific">Cymbomonas tetramitiformis</name>
    <dbReference type="NCBI Taxonomy" id="36881"/>
    <lineage>
        <taxon>Eukaryota</taxon>
        <taxon>Viridiplantae</taxon>
        <taxon>Chlorophyta</taxon>
        <taxon>Pyramimonadophyceae</taxon>
        <taxon>Pyramimonadales</taxon>
        <taxon>Pyramimonadaceae</taxon>
        <taxon>Cymbomonas</taxon>
    </lineage>
</organism>
<dbReference type="EMBL" id="LGRX02018953">
    <property type="protein sequence ID" value="KAK3259177.1"/>
    <property type="molecule type" value="Genomic_DNA"/>
</dbReference>
<dbReference type="SMART" id="SM00225">
    <property type="entry name" value="BTB"/>
    <property type="match status" value="1"/>
</dbReference>
<feature type="domain" description="BTB" evidence="3">
    <location>
        <begin position="37"/>
        <end position="99"/>
    </location>
</feature>
<dbReference type="PROSITE" id="PS50097">
    <property type="entry name" value="BTB"/>
    <property type="match status" value="1"/>
</dbReference>
<dbReference type="SUPFAM" id="SSF54695">
    <property type="entry name" value="POZ domain"/>
    <property type="match status" value="1"/>
</dbReference>
<dbReference type="Gene3D" id="3.30.710.10">
    <property type="entry name" value="Potassium Channel Kv1.1, Chain A"/>
    <property type="match status" value="1"/>
</dbReference>
<dbReference type="Pfam" id="PF00651">
    <property type="entry name" value="BTB"/>
    <property type="match status" value="1"/>
</dbReference>
<name>A0AAE0FG32_9CHLO</name>
<comment type="pathway">
    <text evidence="1">Protein modification; protein ubiquitination.</text>
</comment>
<evidence type="ECO:0000313" key="5">
    <source>
        <dbReference type="Proteomes" id="UP001190700"/>
    </source>
</evidence>